<feature type="compositionally biased region" description="Basic residues" evidence="2">
    <location>
        <begin position="375"/>
        <end position="385"/>
    </location>
</feature>
<feature type="compositionally biased region" description="Low complexity" evidence="2">
    <location>
        <begin position="445"/>
        <end position="460"/>
    </location>
</feature>
<dbReference type="EMBL" id="JAAAJA010000016">
    <property type="protein sequence ID" value="KAG0266514.1"/>
    <property type="molecule type" value="Genomic_DNA"/>
</dbReference>
<feature type="region of interest" description="Disordered" evidence="2">
    <location>
        <begin position="285"/>
        <end position="423"/>
    </location>
</feature>
<feature type="compositionally biased region" description="Low complexity" evidence="2">
    <location>
        <begin position="363"/>
        <end position="372"/>
    </location>
</feature>
<proteinExistence type="predicted"/>
<gene>
    <name evidence="3" type="ORF">BG011_002004</name>
</gene>
<feature type="compositionally biased region" description="Basic and acidic residues" evidence="2">
    <location>
        <begin position="183"/>
        <end position="209"/>
    </location>
</feature>
<comment type="caution">
    <text evidence="3">The sequence shown here is derived from an EMBL/GenBank/DDBJ whole genome shotgun (WGS) entry which is preliminary data.</text>
</comment>
<feature type="compositionally biased region" description="Basic and acidic residues" evidence="2">
    <location>
        <begin position="136"/>
        <end position="157"/>
    </location>
</feature>
<evidence type="ECO:0000313" key="4">
    <source>
        <dbReference type="Proteomes" id="UP000726737"/>
    </source>
</evidence>
<protein>
    <submittedName>
        <fullName evidence="3">Uncharacterized protein</fullName>
    </submittedName>
</protein>
<evidence type="ECO:0000256" key="2">
    <source>
        <dbReference type="SAM" id="MobiDB-lite"/>
    </source>
</evidence>
<feature type="compositionally biased region" description="Low complexity" evidence="2">
    <location>
        <begin position="329"/>
        <end position="340"/>
    </location>
</feature>
<sequence length="513" mass="56558">MPSPTPAPSYFQSLILLQHQYQQQQQQQQQQQRQQLQSQQQQLHQQQNQNQQHAHYDQALAHLSLQQQQSMVPVGQYTDQHTQVQMLLAAQKIKVRHVPPLPSFEPFGFGPDDFLTRHGEDEHMVGEEEEKEEEEEKRTRAERQDGGKAEEEQEQKGQHMRGVHSRSSSDLSNKHTNCGIGAIDDRDDKDDRNWVRVLDQKRQERERGHGQAGNNRDLDNNNSNNKSSEEDQDEREEGSQLSAETETETETQRQRCRQGQKCVKDEEDADGVSVVGVAQTNSIAQKKQHLQAASSHATESPAHAVTGPEGDTPTSGAEGVEPDPAVTASGNLFSGNSNGNATQPSQPPPAIGHGQDKQEQRQRQQQGLGCQRYGREKRHHGHASRGHYSQSDITDLKTRASHPPIEGSMLDGDTSPGDTYSVAAAASPPFLRPLRLDLDLQTLSALSLSSPSPLSARSNSGGSKGKDKVNDKDKSVLSSKTFSSHSRPGHQRRSSRNTNGAEAGSASSAPSAR</sequence>
<dbReference type="Proteomes" id="UP000726737">
    <property type="component" value="Unassembled WGS sequence"/>
</dbReference>
<accession>A0A9P6QF53</accession>
<keyword evidence="1" id="KW-0175">Coiled coil</keyword>
<name>A0A9P6QF53_9FUNG</name>
<reference evidence="3" key="1">
    <citation type="journal article" date="2020" name="Fungal Divers.">
        <title>Resolving the Mortierellaceae phylogeny through synthesis of multi-gene phylogenetics and phylogenomics.</title>
        <authorList>
            <person name="Vandepol N."/>
            <person name="Liber J."/>
            <person name="Desiro A."/>
            <person name="Na H."/>
            <person name="Kennedy M."/>
            <person name="Barry K."/>
            <person name="Grigoriev I.V."/>
            <person name="Miller A.N."/>
            <person name="O'Donnell K."/>
            <person name="Stajich J.E."/>
            <person name="Bonito G."/>
        </authorList>
    </citation>
    <scope>NUCLEOTIDE SEQUENCE</scope>
    <source>
        <strain evidence="3">KOD948</strain>
    </source>
</reference>
<dbReference type="AlphaFoldDB" id="A0A9P6QF53"/>
<organism evidence="3 4">
    <name type="scientific">Mortierella polycephala</name>
    <dbReference type="NCBI Taxonomy" id="41804"/>
    <lineage>
        <taxon>Eukaryota</taxon>
        <taxon>Fungi</taxon>
        <taxon>Fungi incertae sedis</taxon>
        <taxon>Mucoromycota</taxon>
        <taxon>Mortierellomycotina</taxon>
        <taxon>Mortierellomycetes</taxon>
        <taxon>Mortierellales</taxon>
        <taxon>Mortierellaceae</taxon>
        <taxon>Mortierella</taxon>
    </lineage>
</organism>
<feature type="compositionally biased region" description="Basic and acidic residues" evidence="2">
    <location>
        <begin position="464"/>
        <end position="475"/>
    </location>
</feature>
<keyword evidence="4" id="KW-1185">Reference proteome</keyword>
<evidence type="ECO:0000313" key="3">
    <source>
        <dbReference type="EMBL" id="KAG0266514.1"/>
    </source>
</evidence>
<feature type="compositionally biased region" description="Polar residues" evidence="2">
    <location>
        <begin position="285"/>
        <end position="298"/>
    </location>
</feature>
<feature type="compositionally biased region" description="Polar residues" evidence="2">
    <location>
        <begin position="476"/>
        <end position="486"/>
    </location>
</feature>
<feature type="compositionally biased region" description="Polar residues" evidence="2">
    <location>
        <begin position="165"/>
        <end position="176"/>
    </location>
</feature>
<feature type="region of interest" description="Disordered" evidence="2">
    <location>
        <begin position="123"/>
        <end position="273"/>
    </location>
</feature>
<feature type="region of interest" description="Disordered" evidence="2">
    <location>
        <begin position="445"/>
        <end position="513"/>
    </location>
</feature>
<evidence type="ECO:0000256" key="1">
    <source>
        <dbReference type="SAM" id="Coils"/>
    </source>
</evidence>
<feature type="compositionally biased region" description="Low complexity" evidence="2">
    <location>
        <begin position="500"/>
        <end position="513"/>
    </location>
</feature>
<feature type="coiled-coil region" evidence="1">
    <location>
        <begin position="14"/>
        <end position="49"/>
    </location>
</feature>